<protein>
    <submittedName>
        <fullName evidence="7">RNA polymerase sigma-70 factor, ECF subfamily</fullName>
    </submittedName>
</protein>
<evidence type="ECO:0000256" key="3">
    <source>
        <dbReference type="ARBA" id="ARBA00023082"/>
    </source>
</evidence>
<dbReference type="InterPro" id="IPR014284">
    <property type="entry name" value="RNA_pol_sigma-70_dom"/>
</dbReference>
<dbReference type="InterPro" id="IPR013249">
    <property type="entry name" value="RNA_pol_sigma70_r4_t2"/>
</dbReference>
<keyword evidence="2" id="KW-0805">Transcription regulation</keyword>
<evidence type="ECO:0000313" key="8">
    <source>
        <dbReference type="Proteomes" id="UP000198984"/>
    </source>
</evidence>
<dbReference type="Pfam" id="PF08281">
    <property type="entry name" value="Sigma70_r4_2"/>
    <property type="match status" value="1"/>
</dbReference>
<evidence type="ECO:0000256" key="2">
    <source>
        <dbReference type="ARBA" id="ARBA00023015"/>
    </source>
</evidence>
<feature type="domain" description="RNA polymerase sigma-70 region 2" evidence="5">
    <location>
        <begin position="27"/>
        <end position="92"/>
    </location>
</feature>
<name>A0A1H7H2M3_9BACT</name>
<dbReference type="STRING" id="573321.SAMN04488505_101187"/>
<dbReference type="SUPFAM" id="SSF88946">
    <property type="entry name" value="Sigma2 domain of RNA polymerase sigma factors"/>
    <property type="match status" value="1"/>
</dbReference>
<dbReference type="EMBL" id="FOBB01000001">
    <property type="protein sequence ID" value="SEK43190.1"/>
    <property type="molecule type" value="Genomic_DNA"/>
</dbReference>
<evidence type="ECO:0000313" key="7">
    <source>
        <dbReference type="EMBL" id="SEK43190.1"/>
    </source>
</evidence>
<dbReference type="InterPro" id="IPR039425">
    <property type="entry name" value="RNA_pol_sigma-70-like"/>
</dbReference>
<dbReference type="Gene3D" id="1.10.10.10">
    <property type="entry name" value="Winged helix-like DNA-binding domain superfamily/Winged helix DNA-binding domain"/>
    <property type="match status" value="1"/>
</dbReference>
<evidence type="ECO:0000256" key="4">
    <source>
        <dbReference type="ARBA" id="ARBA00023163"/>
    </source>
</evidence>
<dbReference type="InterPro" id="IPR013325">
    <property type="entry name" value="RNA_pol_sigma_r2"/>
</dbReference>
<keyword evidence="8" id="KW-1185">Reference proteome</keyword>
<dbReference type="NCBIfam" id="TIGR02985">
    <property type="entry name" value="Sig70_bacteroi1"/>
    <property type="match status" value="1"/>
</dbReference>
<evidence type="ECO:0000259" key="5">
    <source>
        <dbReference type="Pfam" id="PF04542"/>
    </source>
</evidence>
<sequence>MLANEGRTDEELLHLLQNGDEQALTWLYRRHWEPLFLAAYQVLKDKEACKDLVQELFTEVWQKCNHIQLTGSFKAYLSASIRYKVFRYIRQHPAHEALFEHLTERMQTPSPESELAVKELQALLNTLVATLPEKCATIYRMSREQHLSYKEIATRLNVSVKTVENQINIALRRLRTGLHYSIGFLALLSMLLS</sequence>
<dbReference type="PANTHER" id="PTHR43133">
    <property type="entry name" value="RNA POLYMERASE ECF-TYPE SIGMA FACTO"/>
    <property type="match status" value="1"/>
</dbReference>
<dbReference type="InterPro" id="IPR013324">
    <property type="entry name" value="RNA_pol_sigma_r3/r4-like"/>
</dbReference>
<dbReference type="NCBIfam" id="TIGR02937">
    <property type="entry name" value="sigma70-ECF"/>
    <property type="match status" value="1"/>
</dbReference>
<proteinExistence type="inferred from homology"/>
<dbReference type="InterPro" id="IPR036388">
    <property type="entry name" value="WH-like_DNA-bd_sf"/>
</dbReference>
<evidence type="ECO:0000259" key="6">
    <source>
        <dbReference type="Pfam" id="PF08281"/>
    </source>
</evidence>
<accession>A0A1H7H2M3</accession>
<keyword evidence="3" id="KW-0731">Sigma factor</keyword>
<dbReference type="Proteomes" id="UP000198984">
    <property type="component" value="Unassembled WGS sequence"/>
</dbReference>
<feature type="domain" description="RNA polymerase sigma factor 70 region 4 type 2" evidence="6">
    <location>
        <begin position="124"/>
        <end position="174"/>
    </location>
</feature>
<organism evidence="7 8">
    <name type="scientific">Chitinophaga rupis</name>
    <dbReference type="NCBI Taxonomy" id="573321"/>
    <lineage>
        <taxon>Bacteria</taxon>
        <taxon>Pseudomonadati</taxon>
        <taxon>Bacteroidota</taxon>
        <taxon>Chitinophagia</taxon>
        <taxon>Chitinophagales</taxon>
        <taxon>Chitinophagaceae</taxon>
        <taxon>Chitinophaga</taxon>
    </lineage>
</organism>
<dbReference type="InterPro" id="IPR014327">
    <property type="entry name" value="RNA_pol_sigma70_bacteroid"/>
</dbReference>
<dbReference type="GO" id="GO:0006352">
    <property type="term" value="P:DNA-templated transcription initiation"/>
    <property type="evidence" value="ECO:0007669"/>
    <property type="project" value="InterPro"/>
</dbReference>
<dbReference type="GO" id="GO:0003677">
    <property type="term" value="F:DNA binding"/>
    <property type="evidence" value="ECO:0007669"/>
    <property type="project" value="InterPro"/>
</dbReference>
<gene>
    <name evidence="7" type="ORF">SAMN04488505_101187</name>
</gene>
<evidence type="ECO:0000256" key="1">
    <source>
        <dbReference type="ARBA" id="ARBA00010641"/>
    </source>
</evidence>
<comment type="similarity">
    <text evidence="1">Belongs to the sigma-70 factor family. ECF subfamily.</text>
</comment>
<dbReference type="SUPFAM" id="SSF88659">
    <property type="entry name" value="Sigma3 and sigma4 domains of RNA polymerase sigma factors"/>
    <property type="match status" value="1"/>
</dbReference>
<dbReference type="AlphaFoldDB" id="A0A1H7H2M3"/>
<dbReference type="RefSeq" id="WP_089906282.1">
    <property type="nucleotide sequence ID" value="NZ_FOBB01000001.1"/>
</dbReference>
<dbReference type="Pfam" id="PF04542">
    <property type="entry name" value="Sigma70_r2"/>
    <property type="match status" value="1"/>
</dbReference>
<keyword evidence="4" id="KW-0804">Transcription</keyword>
<dbReference type="InterPro" id="IPR007627">
    <property type="entry name" value="RNA_pol_sigma70_r2"/>
</dbReference>
<dbReference type="OrthoDB" id="665981at2"/>
<reference evidence="7 8" key="1">
    <citation type="submission" date="2016-10" db="EMBL/GenBank/DDBJ databases">
        <authorList>
            <person name="de Groot N.N."/>
        </authorList>
    </citation>
    <scope>NUCLEOTIDE SEQUENCE [LARGE SCALE GENOMIC DNA]</scope>
    <source>
        <strain evidence="7 8">DSM 21039</strain>
    </source>
</reference>
<dbReference type="PANTHER" id="PTHR43133:SF46">
    <property type="entry name" value="RNA POLYMERASE SIGMA-70 FACTOR ECF SUBFAMILY"/>
    <property type="match status" value="1"/>
</dbReference>
<dbReference type="GO" id="GO:0016987">
    <property type="term" value="F:sigma factor activity"/>
    <property type="evidence" value="ECO:0007669"/>
    <property type="project" value="UniProtKB-KW"/>
</dbReference>
<dbReference type="Gene3D" id="1.10.1740.10">
    <property type="match status" value="1"/>
</dbReference>